<dbReference type="AlphaFoldDB" id="A0A948WYM1"/>
<feature type="region of interest" description="Disordered" evidence="1">
    <location>
        <begin position="94"/>
        <end position="211"/>
    </location>
</feature>
<evidence type="ECO:0000313" key="3">
    <source>
        <dbReference type="Proteomes" id="UP000733611"/>
    </source>
</evidence>
<reference evidence="2" key="1">
    <citation type="journal article" date="2021" name="PeerJ">
        <title>Extensive microbial diversity within the chicken gut microbiome revealed by metagenomics and culture.</title>
        <authorList>
            <person name="Gilroy R."/>
            <person name="Ravi A."/>
            <person name="Getino M."/>
            <person name="Pursley I."/>
            <person name="Horton D.L."/>
            <person name="Alikhan N.F."/>
            <person name="Baker D."/>
            <person name="Gharbi K."/>
            <person name="Hall N."/>
            <person name="Watson M."/>
            <person name="Adriaenssens E.M."/>
            <person name="Foster-Nyarko E."/>
            <person name="Jarju S."/>
            <person name="Secka A."/>
            <person name="Antonio M."/>
            <person name="Oren A."/>
            <person name="Chaudhuri R.R."/>
            <person name="La Ragione R."/>
            <person name="Hildebrand F."/>
            <person name="Pallen M.J."/>
        </authorList>
    </citation>
    <scope>NUCLEOTIDE SEQUENCE</scope>
    <source>
        <strain evidence="2">378</strain>
    </source>
</reference>
<evidence type="ECO:0000313" key="2">
    <source>
        <dbReference type="EMBL" id="MBU3843672.1"/>
    </source>
</evidence>
<accession>A0A948WYM1</accession>
<organism evidence="2 3">
    <name type="scientific">Candidatus Anaerobiospirillum pullicola</name>
    <dbReference type="NCBI Taxonomy" id="2838451"/>
    <lineage>
        <taxon>Bacteria</taxon>
        <taxon>Pseudomonadati</taxon>
        <taxon>Pseudomonadota</taxon>
        <taxon>Gammaproteobacteria</taxon>
        <taxon>Aeromonadales</taxon>
        <taxon>Succinivibrionaceae</taxon>
        <taxon>Anaerobiospirillum</taxon>
    </lineage>
</organism>
<dbReference type="InterPro" id="IPR021973">
    <property type="entry name" value="SprA-related"/>
</dbReference>
<dbReference type="Proteomes" id="UP000733611">
    <property type="component" value="Unassembled WGS sequence"/>
</dbReference>
<dbReference type="Pfam" id="PF12118">
    <property type="entry name" value="SprA-related"/>
    <property type="match status" value="1"/>
</dbReference>
<reference evidence="2" key="2">
    <citation type="submission" date="2021-04" db="EMBL/GenBank/DDBJ databases">
        <authorList>
            <person name="Gilroy R."/>
        </authorList>
    </citation>
    <scope>NUCLEOTIDE SEQUENCE</scope>
    <source>
        <strain evidence="2">378</strain>
    </source>
</reference>
<feature type="compositionally biased region" description="Basic and acidic residues" evidence="1">
    <location>
        <begin position="102"/>
        <end position="121"/>
    </location>
</feature>
<comment type="caution">
    <text evidence="2">The sequence shown here is derived from an EMBL/GenBank/DDBJ whole genome shotgun (WGS) entry which is preliminary data.</text>
</comment>
<evidence type="ECO:0000256" key="1">
    <source>
        <dbReference type="SAM" id="MobiDB-lite"/>
    </source>
</evidence>
<feature type="region of interest" description="Disordered" evidence="1">
    <location>
        <begin position="32"/>
        <end position="65"/>
    </location>
</feature>
<sequence length="211" mass="22099">MTLCHLLAAFSLLHHLGELINGSPLKARDQEVRTHEQAHKSAGGQYAAAPTYSYERGPDGKQYVTDGEVSIDIGEESDPQATINKMQVVKRAAMAPAQPSAQDRRVYAEATQKEAQARQELNEQEAEEAQGGVEGENSTSPTASKGTEGESNSAINAQGDESESNTINGNSNSNSNSNGAVPANGAKSGKSTGAVNNDISTPKVPSGNFTL</sequence>
<dbReference type="EMBL" id="JAHLFE010000042">
    <property type="protein sequence ID" value="MBU3843672.1"/>
    <property type="molecule type" value="Genomic_DNA"/>
</dbReference>
<feature type="compositionally biased region" description="Polar residues" evidence="1">
    <location>
        <begin position="189"/>
        <end position="200"/>
    </location>
</feature>
<feature type="compositionally biased region" description="Polar residues" evidence="1">
    <location>
        <begin position="137"/>
        <end position="156"/>
    </location>
</feature>
<gene>
    <name evidence="2" type="ORF">H9847_02200</name>
</gene>
<name>A0A948WYM1_9GAMM</name>
<proteinExistence type="predicted"/>
<feature type="compositionally biased region" description="Low complexity" evidence="1">
    <location>
        <begin position="164"/>
        <end position="178"/>
    </location>
</feature>
<protein>
    <submittedName>
        <fullName evidence="2">Uncharacterized protein</fullName>
    </submittedName>
</protein>